<organism evidence="2 3">
    <name type="scientific">Enterocloster lavalensis</name>
    <dbReference type="NCBI Taxonomy" id="460384"/>
    <lineage>
        <taxon>Bacteria</taxon>
        <taxon>Bacillati</taxon>
        <taxon>Bacillota</taxon>
        <taxon>Clostridia</taxon>
        <taxon>Lachnospirales</taxon>
        <taxon>Lachnospiraceae</taxon>
        <taxon>Enterocloster</taxon>
    </lineage>
</organism>
<dbReference type="AlphaFoldDB" id="A0A1I0KFJ3"/>
<reference evidence="3" key="1">
    <citation type="submission" date="2016-10" db="EMBL/GenBank/DDBJ databases">
        <authorList>
            <person name="Varghese N."/>
            <person name="Submissions S."/>
        </authorList>
    </citation>
    <scope>NUCLEOTIDE SEQUENCE [LARGE SCALE GENOMIC DNA]</scope>
    <source>
        <strain evidence="3">NLAE-zl-G277</strain>
    </source>
</reference>
<dbReference type="EMBL" id="FOIM01000077">
    <property type="protein sequence ID" value="SEU23040.1"/>
    <property type="molecule type" value="Genomic_DNA"/>
</dbReference>
<proteinExistence type="predicted"/>
<keyword evidence="3" id="KW-1185">Reference proteome</keyword>
<protein>
    <submittedName>
        <fullName evidence="2">Uncharacterized protein</fullName>
    </submittedName>
</protein>
<evidence type="ECO:0000313" key="3">
    <source>
        <dbReference type="Proteomes" id="UP000198508"/>
    </source>
</evidence>
<sequence>MFDLPDLLKIPKINTRTPNLGFKPSDKRQADKTNKIINGHNSGFDKHGHIIPSRYTTVTTSKNKATFPVTAQTKRIHSGTDYTKEFL</sequence>
<feature type="compositionally biased region" description="Basic and acidic residues" evidence="1">
    <location>
        <begin position="24"/>
        <end position="34"/>
    </location>
</feature>
<feature type="region of interest" description="Disordered" evidence="1">
    <location>
        <begin position="15"/>
        <end position="49"/>
    </location>
</feature>
<name>A0A1I0KFJ3_9FIRM</name>
<gene>
    <name evidence="2" type="ORF">SAMN05216313_1773</name>
</gene>
<evidence type="ECO:0000313" key="2">
    <source>
        <dbReference type="EMBL" id="SEU23040.1"/>
    </source>
</evidence>
<evidence type="ECO:0000256" key="1">
    <source>
        <dbReference type="SAM" id="MobiDB-lite"/>
    </source>
</evidence>
<dbReference type="Proteomes" id="UP000198508">
    <property type="component" value="Unassembled WGS sequence"/>
</dbReference>
<accession>A0A1I0KFJ3</accession>